<gene>
    <name evidence="10" type="primary">emrB_2</name>
    <name evidence="10" type="ORF">AFCDBAGC_3455</name>
</gene>
<feature type="transmembrane region" description="Helical" evidence="8">
    <location>
        <begin position="98"/>
        <end position="118"/>
    </location>
</feature>
<dbReference type="CDD" id="cd17503">
    <property type="entry name" value="MFS_LmrB_MDR_like"/>
    <property type="match status" value="1"/>
</dbReference>
<feature type="transmembrane region" description="Helical" evidence="8">
    <location>
        <begin position="185"/>
        <end position="207"/>
    </location>
</feature>
<sequence length="532" mass="57313">MAASAAVGPGRGPIPAVPAVAAEPPLDRRRMVAFLCMVFGMFMAILDIQIVSASLNEIQAGLSASGDEIPWVQTSYLIAEVISIPLSGTLSRVLSTRWMFVISAGGFTLMSVMCATSSSINEMIVWRALQGFIGGGMIPTVFASAFTIFPPSKRSIVSPMIGLVATLAPTIGPTVGGYLTDLGSWHWLFLINVVPGIAVTVSTYVLVDFDEPNLDLFKSFDWYGLAGMAGFLGCLEYVLEEGPNHDWLQDDAVAICTVIGVVSAVGFFWRVFTAKQPIVDLRAFTDRNFAAGCAASFVLGIGLYGLTYLYPVYLARVRGYSALQIGETMFVSGLCMFATAPIAGRFSGKVDPRILMAIGFTGFAAGTWIVTGLTKDWDFWELLWPQVLRGCSLMLCMIPINNIALGTLPPARIKNASGLYNLTRNLGGAVGLALINTLLNDRWDLHLARLHERFTWANGAALERLDAMRRQFEATGGDAEKMALKAMTNTVRMQGLVMSFEDVFLVLTGLFLTMALATPLIRKPAAVAGGAH</sequence>
<keyword evidence="3" id="KW-0813">Transport</keyword>
<dbReference type="InterPro" id="IPR011701">
    <property type="entry name" value="MFS"/>
</dbReference>
<proteinExistence type="inferred from homology"/>
<comment type="caution">
    <text evidence="10">The sequence shown here is derived from an EMBL/GenBank/DDBJ whole genome shotgun (WGS) entry which is preliminary data.</text>
</comment>
<comment type="subcellular location">
    <subcellularLocation>
        <location evidence="1">Cell membrane</location>
        <topology evidence="1">Multi-pass membrane protein</topology>
    </subcellularLocation>
</comment>
<comment type="similarity">
    <text evidence="2">Belongs to the major facilitator superfamily. EmrB family.</text>
</comment>
<protein>
    <submittedName>
        <fullName evidence="10">Colistin resistance protein EmrB</fullName>
    </submittedName>
</protein>
<accession>A0ABQ4QKK7</accession>
<dbReference type="PANTHER" id="PTHR42718:SF9">
    <property type="entry name" value="MAJOR FACILITATOR SUPERFAMILY MULTIDRUG TRANSPORTER MFSC"/>
    <property type="match status" value="1"/>
</dbReference>
<evidence type="ECO:0000256" key="5">
    <source>
        <dbReference type="ARBA" id="ARBA00022692"/>
    </source>
</evidence>
<feature type="transmembrane region" description="Helical" evidence="8">
    <location>
        <begin position="161"/>
        <end position="179"/>
    </location>
</feature>
<dbReference type="InterPro" id="IPR004638">
    <property type="entry name" value="EmrB-like"/>
</dbReference>
<reference evidence="10 11" key="1">
    <citation type="journal article" date="2021" name="Front. Microbiol.">
        <title>Comprehensive Comparative Genomics and Phenotyping of Methylobacterium Species.</title>
        <authorList>
            <person name="Alessa O."/>
            <person name="Ogura Y."/>
            <person name="Fujitani Y."/>
            <person name="Takami H."/>
            <person name="Hayashi T."/>
            <person name="Sahin N."/>
            <person name="Tani A."/>
        </authorList>
    </citation>
    <scope>NUCLEOTIDE SEQUENCE [LARGE SCALE GENOMIC DNA]</scope>
    <source>
        <strain evidence="10 11">DSM 23679</strain>
    </source>
</reference>
<name>A0ABQ4QKK7_9HYPH</name>
<keyword evidence="5 8" id="KW-0812">Transmembrane</keyword>
<dbReference type="PROSITE" id="PS50850">
    <property type="entry name" value="MFS"/>
    <property type="match status" value="1"/>
</dbReference>
<feature type="domain" description="Major facilitator superfamily (MFS) profile" evidence="9">
    <location>
        <begin position="33"/>
        <end position="526"/>
    </location>
</feature>
<dbReference type="Pfam" id="PF07690">
    <property type="entry name" value="MFS_1"/>
    <property type="match status" value="1"/>
</dbReference>
<evidence type="ECO:0000256" key="6">
    <source>
        <dbReference type="ARBA" id="ARBA00022989"/>
    </source>
</evidence>
<dbReference type="InterPro" id="IPR020846">
    <property type="entry name" value="MFS_dom"/>
</dbReference>
<evidence type="ECO:0000256" key="8">
    <source>
        <dbReference type="SAM" id="Phobius"/>
    </source>
</evidence>
<evidence type="ECO:0000256" key="2">
    <source>
        <dbReference type="ARBA" id="ARBA00008537"/>
    </source>
</evidence>
<organism evidence="10 11">
    <name type="scientific">Methylobacterium cerastii</name>
    <dbReference type="NCBI Taxonomy" id="932741"/>
    <lineage>
        <taxon>Bacteria</taxon>
        <taxon>Pseudomonadati</taxon>
        <taxon>Pseudomonadota</taxon>
        <taxon>Alphaproteobacteria</taxon>
        <taxon>Hyphomicrobiales</taxon>
        <taxon>Methylobacteriaceae</taxon>
        <taxon>Methylobacterium</taxon>
    </lineage>
</organism>
<evidence type="ECO:0000259" key="9">
    <source>
        <dbReference type="PROSITE" id="PS50850"/>
    </source>
</evidence>
<evidence type="ECO:0000256" key="7">
    <source>
        <dbReference type="ARBA" id="ARBA00023136"/>
    </source>
</evidence>
<keyword evidence="11" id="KW-1185">Reference proteome</keyword>
<evidence type="ECO:0000313" key="11">
    <source>
        <dbReference type="Proteomes" id="UP001055117"/>
    </source>
</evidence>
<dbReference type="EMBL" id="BPQG01000052">
    <property type="protein sequence ID" value="GJD45581.1"/>
    <property type="molecule type" value="Genomic_DNA"/>
</dbReference>
<evidence type="ECO:0000256" key="1">
    <source>
        <dbReference type="ARBA" id="ARBA00004651"/>
    </source>
</evidence>
<dbReference type="NCBIfam" id="TIGR00711">
    <property type="entry name" value="efflux_EmrB"/>
    <property type="match status" value="1"/>
</dbReference>
<feature type="transmembrane region" description="Helical" evidence="8">
    <location>
        <begin position="322"/>
        <end position="342"/>
    </location>
</feature>
<dbReference type="Gene3D" id="1.20.1720.10">
    <property type="entry name" value="Multidrug resistance protein D"/>
    <property type="match status" value="1"/>
</dbReference>
<dbReference type="RefSeq" id="WP_147827857.1">
    <property type="nucleotide sequence ID" value="NZ_BPQG01000052.1"/>
</dbReference>
<keyword evidence="7 8" id="KW-0472">Membrane</keyword>
<feature type="transmembrane region" description="Helical" evidence="8">
    <location>
        <begin position="32"/>
        <end position="51"/>
    </location>
</feature>
<dbReference type="PANTHER" id="PTHR42718">
    <property type="entry name" value="MAJOR FACILITATOR SUPERFAMILY MULTIDRUG TRANSPORTER MFSC"/>
    <property type="match status" value="1"/>
</dbReference>
<keyword evidence="4" id="KW-1003">Cell membrane</keyword>
<feature type="transmembrane region" description="Helical" evidence="8">
    <location>
        <begin position="251"/>
        <end position="269"/>
    </location>
</feature>
<feature type="transmembrane region" description="Helical" evidence="8">
    <location>
        <begin position="289"/>
        <end position="310"/>
    </location>
</feature>
<evidence type="ECO:0000256" key="4">
    <source>
        <dbReference type="ARBA" id="ARBA00022475"/>
    </source>
</evidence>
<feature type="transmembrane region" description="Helical" evidence="8">
    <location>
        <begin position="124"/>
        <end position="149"/>
    </location>
</feature>
<evidence type="ECO:0000256" key="3">
    <source>
        <dbReference type="ARBA" id="ARBA00022448"/>
    </source>
</evidence>
<evidence type="ECO:0000313" key="10">
    <source>
        <dbReference type="EMBL" id="GJD45581.1"/>
    </source>
</evidence>
<dbReference type="SUPFAM" id="SSF103473">
    <property type="entry name" value="MFS general substrate transporter"/>
    <property type="match status" value="1"/>
</dbReference>
<dbReference type="Proteomes" id="UP001055117">
    <property type="component" value="Unassembled WGS sequence"/>
</dbReference>
<keyword evidence="6 8" id="KW-1133">Transmembrane helix</keyword>
<feature type="transmembrane region" description="Helical" evidence="8">
    <location>
        <begin position="354"/>
        <end position="374"/>
    </location>
</feature>
<feature type="transmembrane region" description="Helical" evidence="8">
    <location>
        <begin position="219"/>
        <end position="239"/>
    </location>
</feature>
<dbReference type="InterPro" id="IPR036259">
    <property type="entry name" value="MFS_trans_sf"/>
</dbReference>
<dbReference type="Gene3D" id="1.20.1250.20">
    <property type="entry name" value="MFS general substrate transporter like domains"/>
    <property type="match status" value="1"/>
</dbReference>
<feature type="transmembrane region" description="Helical" evidence="8">
    <location>
        <begin position="503"/>
        <end position="521"/>
    </location>
</feature>